<dbReference type="Gene3D" id="1.10.3720.10">
    <property type="entry name" value="MetI-like"/>
    <property type="match status" value="1"/>
</dbReference>
<protein>
    <submittedName>
        <fullName evidence="9">Peptide/nickel transport system permease protein</fullName>
    </submittedName>
</protein>
<dbReference type="AlphaFoldDB" id="A0A1H3LHA5"/>
<evidence type="ECO:0000256" key="3">
    <source>
        <dbReference type="ARBA" id="ARBA00022475"/>
    </source>
</evidence>
<accession>A0A1H3LHA5</accession>
<feature type="transmembrane region" description="Helical" evidence="7">
    <location>
        <begin position="293"/>
        <end position="312"/>
    </location>
</feature>
<keyword evidence="5 7" id="KW-1133">Transmembrane helix</keyword>
<dbReference type="PROSITE" id="PS50928">
    <property type="entry name" value="ABC_TM1"/>
    <property type="match status" value="1"/>
</dbReference>
<dbReference type="PANTHER" id="PTHR43376:SF1">
    <property type="entry name" value="OLIGOPEPTIDE TRANSPORT SYSTEM PERMEASE PROTEIN"/>
    <property type="match status" value="1"/>
</dbReference>
<dbReference type="OrthoDB" id="44105at2157"/>
<dbReference type="GO" id="GO:0055085">
    <property type="term" value="P:transmembrane transport"/>
    <property type="evidence" value="ECO:0007669"/>
    <property type="project" value="InterPro"/>
</dbReference>
<evidence type="ECO:0000313" key="9">
    <source>
        <dbReference type="EMBL" id="SDY63314.1"/>
    </source>
</evidence>
<organism evidence="9 10">
    <name type="scientific">Halopenitus persicus</name>
    <dbReference type="NCBI Taxonomy" id="1048396"/>
    <lineage>
        <taxon>Archaea</taxon>
        <taxon>Methanobacteriati</taxon>
        <taxon>Methanobacteriota</taxon>
        <taxon>Stenosarchaea group</taxon>
        <taxon>Halobacteria</taxon>
        <taxon>Halobacteriales</taxon>
        <taxon>Haloferacaceae</taxon>
        <taxon>Halopenitus</taxon>
    </lineage>
</organism>
<dbReference type="Proteomes" id="UP000199079">
    <property type="component" value="Unassembled WGS sequence"/>
</dbReference>
<dbReference type="EMBL" id="FNPC01000007">
    <property type="protein sequence ID" value="SDY63314.1"/>
    <property type="molecule type" value="Genomic_DNA"/>
</dbReference>
<name>A0A1H3LHA5_9EURY</name>
<evidence type="ECO:0000256" key="4">
    <source>
        <dbReference type="ARBA" id="ARBA00022692"/>
    </source>
</evidence>
<feature type="transmembrane region" description="Helical" evidence="7">
    <location>
        <begin position="103"/>
        <end position="128"/>
    </location>
</feature>
<keyword evidence="3" id="KW-1003">Cell membrane</keyword>
<feature type="transmembrane region" description="Helical" evidence="7">
    <location>
        <begin position="251"/>
        <end position="273"/>
    </location>
</feature>
<dbReference type="SUPFAM" id="SSF161098">
    <property type="entry name" value="MetI-like"/>
    <property type="match status" value="1"/>
</dbReference>
<dbReference type="RefSeq" id="WP_092733624.1">
    <property type="nucleotide sequence ID" value="NZ_FNPC01000007.1"/>
</dbReference>
<comment type="subcellular location">
    <subcellularLocation>
        <location evidence="1 7">Cell membrane</location>
        <topology evidence="1 7">Multi-pass membrane protein</topology>
    </subcellularLocation>
</comment>
<keyword evidence="10" id="KW-1185">Reference proteome</keyword>
<dbReference type="InterPro" id="IPR035906">
    <property type="entry name" value="MetI-like_sf"/>
</dbReference>
<comment type="similarity">
    <text evidence="7">Belongs to the binding-protein-dependent transport system permease family.</text>
</comment>
<evidence type="ECO:0000259" key="8">
    <source>
        <dbReference type="PROSITE" id="PS50928"/>
    </source>
</evidence>
<feature type="domain" description="ABC transmembrane type-1" evidence="8">
    <location>
        <begin position="101"/>
        <end position="312"/>
    </location>
</feature>
<feature type="transmembrane region" description="Helical" evidence="7">
    <location>
        <begin position="149"/>
        <end position="170"/>
    </location>
</feature>
<evidence type="ECO:0000313" key="10">
    <source>
        <dbReference type="Proteomes" id="UP000199079"/>
    </source>
</evidence>
<dbReference type="CDD" id="cd06261">
    <property type="entry name" value="TM_PBP2"/>
    <property type="match status" value="1"/>
</dbReference>
<evidence type="ECO:0000256" key="7">
    <source>
        <dbReference type="RuleBase" id="RU363032"/>
    </source>
</evidence>
<evidence type="ECO:0000256" key="6">
    <source>
        <dbReference type="ARBA" id="ARBA00023136"/>
    </source>
</evidence>
<evidence type="ECO:0000256" key="1">
    <source>
        <dbReference type="ARBA" id="ARBA00004651"/>
    </source>
</evidence>
<dbReference type="InterPro" id="IPR045621">
    <property type="entry name" value="BPD_transp_1_N"/>
</dbReference>
<dbReference type="Pfam" id="PF19300">
    <property type="entry name" value="BPD_transp_1_N"/>
    <property type="match status" value="1"/>
</dbReference>
<keyword evidence="6 7" id="KW-0472">Membrane</keyword>
<evidence type="ECO:0000256" key="5">
    <source>
        <dbReference type="ARBA" id="ARBA00022989"/>
    </source>
</evidence>
<keyword evidence="2 7" id="KW-0813">Transport</keyword>
<reference evidence="10" key="1">
    <citation type="submission" date="2016-10" db="EMBL/GenBank/DDBJ databases">
        <authorList>
            <person name="Varghese N."/>
            <person name="Submissions S."/>
        </authorList>
    </citation>
    <scope>NUCLEOTIDE SEQUENCE [LARGE SCALE GENOMIC DNA]</scope>
    <source>
        <strain evidence="10">DC30,IBRC 10041,KCTC 4046</strain>
    </source>
</reference>
<feature type="transmembrane region" description="Helical" evidence="7">
    <location>
        <begin position="182"/>
        <end position="203"/>
    </location>
</feature>
<evidence type="ECO:0000256" key="2">
    <source>
        <dbReference type="ARBA" id="ARBA00022448"/>
    </source>
</evidence>
<sequence>MRSRIQAIGSGVLEYGVTLLAALTVNFALPYVAPGDPLHYRLGRAVESLSVEQRAELLETYGLDQPIHIQYVDYLLGITQGELGTSVMYGQPVSDVLLQRLPWTLLLVGSALVLSTVVGTLLGGLSAWREGDRTDAALMTAHVTAESAPAFWVGMLVIAVFVSWLGWFPSYGVSSVAAGSSYIGSIASIAIHLTLPLLTLTVARIGGIYLIARGSVLTTLGEDFLLFSRAKGLSDRDVLLRHALPNSLLPIYTRFTLQLGSVVGGAVVVETVFSYPGLGLLIYDAAIARDYPLLQGAFLVLTVTVIAANVLADLTYPFFDPRTTAGNTRRAAE</sequence>
<dbReference type="InterPro" id="IPR000515">
    <property type="entry name" value="MetI-like"/>
</dbReference>
<gene>
    <name evidence="9" type="ORF">SAMN05216564_10769</name>
</gene>
<dbReference type="Pfam" id="PF00528">
    <property type="entry name" value="BPD_transp_1"/>
    <property type="match status" value="1"/>
</dbReference>
<feature type="transmembrane region" description="Helical" evidence="7">
    <location>
        <begin position="12"/>
        <end position="33"/>
    </location>
</feature>
<dbReference type="GO" id="GO:0005886">
    <property type="term" value="C:plasma membrane"/>
    <property type="evidence" value="ECO:0007669"/>
    <property type="project" value="UniProtKB-SubCell"/>
</dbReference>
<proteinExistence type="inferred from homology"/>
<dbReference type="PANTHER" id="PTHR43376">
    <property type="entry name" value="OLIGOPEPTIDE TRANSPORT SYSTEM PERMEASE PROTEIN"/>
    <property type="match status" value="1"/>
</dbReference>
<keyword evidence="4 7" id="KW-0812">Transmembrane</keyword>